<gene>
    <name evidence="2" type="ORF">V6N12_006863</name>
</gene>
<name>A0ABR2F041_9ROSI</name>
<proteinExistence type="predicted"/>
<dbReference type="EMBL" id="JBBPBM010000009">
    <property type="protein sequence ID" value="KAK8568309.1"/>
    <property type="molecule type" value="Genomic_DNA"/>
</dbReference>
<keyword evidence="3" id="KW-1185">Reference proteome</keyword>
<accession>A0ABR2F041</accession>
<evidence type="ECO:0000313" key="2">
    <source>
        <dbReference type="EMBL" id="KAK8568309.1"/>
    </source>
</evidence>
<reference evidence="2 3" key="1">
    <citation type="journal article" date="2024" name="G3 (Bethesda)">
        <title>Genome assembly of Hibiscus sabdariffa L. provides insights into metabolisms of medicinal natural products.</title>
        <authorList>
            <person name="Kim T."/>
        </authorList>
    </citation>
    <scope>NUCLEOTIDE SEQUENCE [LARGE SCALE GENOMIC DNA]</scope>
    <source>
        <strain evidence="2">TK-2024</strain>
        <tissue evidence="2">Old leaves</tissue>
    </source>
</reference>
<dbReference type="Proteomes" id="UP001472677">
    <property type="component" value="Unassembled WGS sequence"/>
</dbReference>
<feature type="region of interest" description="Disordered" evidence="1">
    <location>
        <begin position="77"/>
        <end position="99"/>
    </location>
</feature>
<evidence type="ECO:0000313" key="3">
    <source>
        <dbReference type="Proteomes" id="UP001472677"/>
    </source>
</evidence>
<comment type="caution">
    <text evidence="2">The sequence shown here is derived from an EMBL/GenBank/DDBJ whole genome shotgun (WGS) entry which is preliminary data.</text>
</comment>
<organism evidence="2 3">
    <name type="scientific">Hibiscus sabdariffa</name>
    <name type="common">roselle</name>
    <dbReference type="NCBI Taxonomy" id="183260"/>
    <lineage>
        <taxon>Eukaryota</taxon>
        <taxon>Viridiplantae</taxon>
        <taxon>Streptophyta</taxon>
        <taxon>Embryophyta</taxon>
        <taxon>Tracheophyta</taxon>
        <taxon>Spermatophyta</taxon>
        <taxon>Magnoliopsida</taxon>
        <taxon>eudicotyledons</taxon>
        <taxon>Gunneridae</taxon>
        <taxon>Pentapetalae</taxon>
        <taxon>rosids</taxon>
        <taxon>malvids</taxon>
        <taxon>Malvales</taxon>
        <taxon>Malvaceae</taxon>
        <taxon>Malvoideae</taxon>
        <taxon>Hibiscus</taxon>
    </lineage>
</organism>
<evidence type="ECO:0000256" key="1">
    <source>
        <dbReference type="SAM" id="MobiDB-lite"/>
    </source>
</evidence>
<feature type="compositionally biased region" description="Polar residues" evidence="1">
    <location>
        <begin position="86"/>
        <end position="99"/>
    </location>
</feature>
<protein>
    <submittedName>
        <fullName evidence="2">Uncharacterized protein</fullName>
    </submittedName>
</protein>
<sequence>MLAPMRCGTAVESERYEAQDIGKSNTVINEEAIMLENVQSQNFDSGQEEVRVQSFDISVQADREINVQLALHGNDSPASRIEIDNTPDNARWTSCTEPK</sequence>